<dbReference type="InterPro" id="IPR028081">
    <property type="entry name" value="Leu-bd"/>
</dbReference>
<dbReference type="AlphaFoldDB" id="A0A3A3EYD0"/>
<dbReference type="Pfam" id="PF13458">
    <property type="entry name" value="Peripla_BP_6"/>
    <property type="match status" value="1"/>
</dbReference>
<keyword evidence="2 3" id="KW-0732">Signal</keyword>
<dbReference type="PANTHER" id="PTHR47235:SF1">
    <property type="entry name" value="BLR6548 PROTEIN"/>
    <property type="match status" value="1"/>
</dbReference>
<dbReference type="SUPFAM" id="SSF53822">
    <property type="entry name" value="Periplasmic binding protein-like I"/>
    <property type="match status" value="1"/>
</dbReference>
<gene>
    <name evidence="5" type="ORF">D4741_20105</name>
</gene>
<evidence type="ECO:0000313" key="6">
    <source>
        <dbReference type="Proteomes" id="UP000265938"/>
    </source>
</evidence>
<evidence type="ECO:0000313" key="5">
    <source>
        <dbReference type="EMBL" id="RJF32000.1"/>
    </source>
</evidence>
<organism evidence="5 6">
    <name type="scientific">Pseudoalteromonas gelatinilytica</name>
    <dbReference type="NCBI Taxonomy" id="1703256"/>
    <lineage>
        <taxon>Bacteria</taxon>
        <taxon>Pseudomonadati</taxon>
        <taxon>Pseudomonadota</taxon>
        <taxon>Gammaproteobacteria</taxon>
        <taxon>Alteromonadales</taxon>
        <taxon>Pseudoalteromonadaceae</taxon>
        <taxon>Pseudoalteromonas</taxon>
    </lineage>
</organism>
<evidence type="ECO:0000256" key="3">
    <source>
        <dbReference type="SAM" id="SignalP"/>
    </source>
</evidence>
<reference evidence="5 6" key="1">
    <citation type="submission" date="2018-09" db="EMBL/GenBank/DDBJ databases">
        <title>Identification of marine bacteria producing industrial enzymes.</title>
        <authorList>
            <person name="Cheng T.H."/>
            <person name="Saidin J."/>
            <person name="Muhd D.D."/>
            <person name="Isa M.N.M."/>
            <person name="Bakar M.F.A."/>
            <person name="Ismail N."/>
        </authorList>
    </citation>
    <scope>NUCLEOTIDE SEQUENCE [LARGE SCALE GENOMIC DNA]</scope>
    <source>
        <strain evidence="5 6">MNAD 1.6</strain>
    </source>
</reference>
<feature type="domain" description="Leucine-binding protein" evidence="4">
    <location>
        <begin position="34"/>
        <end position="345"/>
    </location>
</feature>
<feature type="chain" id="PRO_5017460171" evidence="3">
    <location>
        <begin position="29"/>
        <end position="374"/>
    </location>
</feature>
<comment type="caution">
    <text evidence="5">The sequence shown here is derived from an EMBL/GenBank/DDBJ whole genome shotgun (WGS) entry which is preliminary data.</text>
</comment>
<comment type="similarity">
    <text evidence="1">Belongs to the leucine-binding protein family.</text>
</comment>
<dbReference type="Gene3D" id="3.40.50.2300">
    <property type="match status" value="2"/>
</dbReference>
<dbReference type="Proteomes" id="UP000265938">
    <property type="component" value="Unassembled WGS sequence"/>
</dbReference>
<feature type="signal peptide" evidence="3">
    <location>
        <begin position="1"/>
        <end position="28"/>
    </location>
</feature>
<dbReference type="PANTHER" id="PTHR47235">
    <property type="entry name" value="BLR6548 PROTEIN"/>
    <property type="match status" value="1"/>
</dbReference>
<evidence type="ECO:0000256" key="2">
    <source>
        <dbReference type="ARBA" id="ARBA00022729"/>
    </source>
</evidence>
<protein>
    <submittedName>
        <fullName evidence="5">ABC transporter substrate-binding protein</fullName>
    </submittedName>
</protein>
<evidence type="ECO:0000259" key="4">
    <source>
        <dbReference type="Pfam" id="PF13458"/>
    </source>
</evidence>
<name>A0A3A3EYD0_9GAMM</name>
<evidence type="ECO:0000256" key="1">
    <source>
        <dbReference type="ARBA" id="ARBA00010062"/>
    </source>
</evidence>
<dbReference type="InterPro" id="IPR028082">
    <property type="entry name" value="Peripla_BP_I"/>
</dbReference>
<dbReference type="EMBL" id="QYSE01000010">
    <property type="protein sequence ID" value="RJF32000.1"/>
    <property type="molecule type" value="Genomic_DNA"/>
</dbReference>
<proteinExistence type="inferred from homology"/>
<sequence>MLTINHFKITAIKCLCIYTLLLSQIALAEHAQPTIKLGMSTALTGPAKQIGEQLALGSNIYFNKINKENGINGQSIDLILADDGYEPKNTVVNTREFLFDRKIHAIFGSMGTPTAHAIKPLLDRHRIPFLMPFTGADFLHNSSMPNVFNLRASYQDEAIEQINYFVKERKHEKIGLMIQADEFGYMVENNLVNALKIHGIKPVEVARFKRNSDDISKALALLKESKATAICLVGTYEPLAEFINAANKQSFNPDYTSVSFVSSHDLYQRVKQPANIMVTEVVPDPNNCKNPWCKQFIEDIEPYHTSANRIIFEGYLNAVALVSAAQKCPTPLNNQCLLTELNHLFTDTSDFADLFNTHTAGNNKKIYRSYFKSN</sequence>
<accession>A0A3A3EYD0</accession>
<dbReference type="CDD" id="cd19978">
    <property type="entry name" value="PBP1_ABC_ligand_binding-like"/>
    <property type="match status" value="1"/>
</dbReference>
<dbReference type="RefSeq" id="WP_105175101.1">
    <property type="nucleotide sequence ID" value="NZ_LRRU01000010.1"/>
</dbReference>